<reference evidence="2" key="2">
    <citation type="submission" date="2023-06" db="EMBL/GenBank/DDBJ databases">
        <authorList>
            <person name="Lucena T."/>
            <person name="Sun Q."/>
        </authorList>
    </citation>
    <scope>NUCLEOTIDE SEQUENCE</scope>
    <source>
        <strain evidence="2">CECT 8869</strain>
    </source>
</reference>
<sequence>MNPAELYIFNQPEPYRGILMHLQMKIEQTLPNVELKYKWNIPCFYIGKSPICYLNASHKHKFVDIAFWNSAHLTKHLNVLVSEKRKVVRSLRYSSLEEINDNILTDVLQDAYSVRKNGFYKRADLD</sequence>
<accession>A0ABT8RS36</accession>
<dbReference type="InterPro" id="IPR014922">
    <property type="entry name" value="YdhG-like"/>
</dbReference>
<evidence type="ECO:0000259" key="1">
    <source>
        <dbReference type="Pfam" id="PF08818"/>
    </source>
</evidence>
<evidence type="ECO:0000313" key="3">
    <source>
        <dbReference type="Proteomes" id="UP001168579"/>
    </source>
</evidence>
<dbReference type="EMBL" id="JAUKUC010000001">
    <property type="protein sequence ID" value="MDO1513739.1"/>
    <property type="molecule type" value="Genomic_DNA"/>
</dbReference>
<comment type="caution">
    <text evidence="2">The sequence shown here is derived from an EMBL/GenBank/DDBJ whole genome shotgun (WGS) entry which is preliminary data.</text>
</comment>
<keyword evidence="3" id="KW-1185">Reference proteome</keyword>
<proteinExistence type="predicted"/>
<dbReference type="Pfam" id="PF08818">
    <property type="entry name" value="DUF1801"/>
    <property type="match status" value="1"/>
</dbReference>
<dbReference type="Proteomes" id="UP001168579">
    <property type="component" value="Unassembled WGS sequence"/>
</dbReference>
<gene>
    <name evidence="2" type="ORF">Q2T41_13835</name>
</gene>
<evidence type="ECO:0000313" key="2">
    <source>
        <dbReference type="EMBL" id="MDO1513739.1"/>
    </source>
</evidence>
<protein>
    <submittedName>
        <fullName evidence="2">DUF1801 domain-containing protein</fullName>
    </submittedName>
</protein>
<dbReference type="RefSeq" id="WP_304436549.1">
    <property type="nucleotide sequence ID" value="NZ_JAUKUC010000001.1"/>
</dbReference>
<reference evidence="2" key="1">
    <citation type="journal article" date="2014" name="Int. J. Syst. Evol. Microbiol.">
        <title>Complete genome of a new Firmicutes species belonging to the dominant human colonic microbiota ('Ruminococcus bicirculans') reveals two chromosomes and a selective capacity to utilize plant glucans.</title>
        <authorList>
            <consortium name="NISC Comparative Sequencing Program"/>
            <person name="Wegmann U."/>
            <person name="Louis P."/>
            <person name="Goesmann A."/>
            <person name="Henrissat B."/>
            <person name="Duncan S.H."/>
            <person name="Flint H.J."/>
        </authorList>
    </citation>
    <scope>NUCLEOTIDE SEQUENCE</scope>
    <source>
        <strain evidence="2">CECT 8869</strain>
    </source>
</reference>
<dbReference type="Gene3D" id="3.90.1150.200">
    <property type="match status" value="1"/>
</dbReference>
<organism evidence="2 3">
    <name type="scientific">Maribacter confluentis</name>
    <dbReference type="NCBI Taxonomy" id="1656093"/>
    <lineage>
        <taxon>Bacteria</taxon>
        <taxon>Pseudomonadati</taxon>
        <taxon>Bacteroidota</taxon>
        <taxon>Flavobacteriia</taxon>
        <taxon>Flavobacteriales</taxon>
        <taxon>Flavobacteriaceae</taxon>
        <taxon>Maribacter</taxon>
    </lineage>
</organism>
<dbReference type="SUPFAM" id="SSF159888">
    <property type="entry name" value="YdhG-like"/>
    <property type="match status" value="1"/>
</dbReference>
<feature type="domain" description="YdhG-like" evidence="1">
    <location>
        <begin position="16"/>
        <end position="111"/>
    </location>
</feature>
<name>A0ABT8RS36_9FLAO</name>